<proteinExistence type="predicted"/>
<dbReference type="InterPro" id="IPR029063">
    <property type="entry name" value="SAM-dependent_MTases_sf"/>
</dbReference>
<dbReference type="GO" id="GO:0008757">
    <property type="term" value="F:S-adenosylmethionine-dependent methyltransferase activity"/>
    <property type="evidence" value="ECO:0007669"/>
    <property type="project" value="InterPro"/>
</dbReference>
<dbReference type="InterPro" id="IPR013216">
    <property type="entry name" value="Methyltransf_11"/>
</dbReference>
<dbReference type="PANTHER" id="PTHR13069:SF21">
    <property type="entry name" value="ALKYLATED DNA REPAIR PROTEIN ALKB HOMOLOG 8"/>
    <property type="match status" value="1"/>
</dbReference>
<accession>A0A1P8F725</accession>
<keyword evidence="5" id="KW-1185">Reference proteome</keyword>
<keyword evidence="2 4" id="KW-0808">Transferase</keyword>
<dbReference type="OrthoDB" id="5522265at2"/>
<dbReference type="GO" id="GO:0032259">
    <property type="term" value="P:methylation"/>
    <property type="evidence" value="ECO:0007669"/>
    <property type="project" value="UniProtKB-KW"/>
</dbReference>
<dbReference type="STRING" id="1839801.Dform_00945"/>
<dbReference type="CDD" id="cd02440">
    <property type="entry name" value="AdoMet_MTases"/>
    <property type="match status" value="1"/>
</dbReference>
<evidence type="ECO:0000256" key="1">
    <source>
        <dbReference type="ARBA" id="ARBA00022603"/>
    </source>
</evidence>
<dbReference type="Gene3D" id="3.40.50.150">
    <property type="entry name" value="Vaccinia Virus protein VP39"/>
    <property type="match status" value="1"/>
</dbReference>
<dbReference type="GO" id="GO:0006400">
    <property type="term" value="P:tRNA modification"/>
    <property type="evidence" value="ECO:0007669"/>
    <property type="project" value="UniProtKB-ARBA"/>
</dbReference>
<dbReference type="GO" id="GO:0008175">
    <property type="term" value="F:tRNA methyltransferase activity"/>
    <property type="evidence" value="ECO:0007669"/>
    <property type="project" value="UniProtKB-ARBA"/>
</dbReference>
<dbReference type="InterPro" id="IPR051422">
    <property type="entry name" value="AlkB_tRNA_MeTrf/Diox"/>
</dbReference>
<dbReference type="AlphaFoldDB" id="A0A1P8F725"/>
<dbReference type="EMBL" id="CP018258">
    <property type="protein sequence ID" value="APV44286.1"/>
    <property type="molecule type" value="Genomic_DNA"/>
</dbReference>
<evidence type="ECO:0000256" key="2">
    <source>
        <dbReference type="ARBA" id="ARBA00022679"/>
    </source>
</evidence>
<evidence type="ECO:0000313" key="4">
    <source>
        <dbReference type="EMBL" id="APV44286.1"/>
    </source>
</evidence>
<dbReference type="SUPFAM" id="SSF53335">
    <property type="entry name" value="S-adenosyl-L-methionine-dependent methyltransferases"/>
    <property type="match status" value="1"/>
</dbReference>
<gene>
    <name evidence="4" type="ORF">Dform_00945</name>
</gene>
<protein>
    <submittedName>
        <fullName evidence="4">Methyltransferase domain-containing protein</fullName>
    </submittedName>
</protein>
<organism evidence="4 5">
    <name type="scientific">Dehalogenimonas formicexedens</name>
    <dbReference type="NCBI Taxonomy" id="1839801"/>
    <lineage>
        <taxon>Bacteria</taxon>
        <taxon>Bacillati</taxon>
        <taxon>Chloroflexota</taxon>
        <taxon>Dehalococcoidia</taxon>
        <taxon>Dehalococcoidales</taxon>
        <taxon>Dehalococcoidaceae</taxon>
        <taxon>Dehalogenimonas</taxon>
    </lineage>
</organism>
<evidence type="ECO:0000313" key="5">
    <source>
        <dbReference type="Proteomes" id="UP000185934"/>
    </source>
</evidence>
<dbReference type="Proteomes" id="UP000185934">
    <property type="component" value="Chromosome"/>
</dbReference>
<sequence>MSIYQTSPTFDRIAAGWYGFRHRTIFKTELDSLARRWEKGKLLNLGCGHGADFLPFKDSFDLTGIDISSEMLKFAEKFMRKHGFQADLKQADMRLIPYRDASFDFELAVASLHHIDDKPGREKAAREMFRVLKPGGEAFITVWNAFQPRFIFRNRDVHIPWRAKDEVIERFYHLFSYRELEKLFESAGFRIISSRPESTYHLPVKYFSRNICLLVQKP</sequence>
<dbReference type="Pfam" id="PF08241">
    <property type="entry name" value="Methyltransf_11"/>
    <property type="match status" value="1"/>
</dbReference>
<dbReference type="PANTHER" id="PTHR13069">
    <property type="entry name" value="ALKYLATED DNA REPAIR PROTEIN ALKB HOMOLOG 8"/>
    <property type="match status" value="1"/>
</dbReference>
<name>A0A1P8F725_9CHLR</name>
<evidence type="ECO:0000259" key="3">
    <source>
        <dbReference type="Pfam" id="PF08241"/>
    </source>
</evidence>
<keyword evidence="1 4" id="KW-0489">Methyltransferase</keyword>
<dbReference type="KEGG" id="dfo:Dform_00945"/>
<reference evidence="5" key="1">
    <citation type="submission" date="2016-11" db="EMBL/GenBank/DDBJ databases">
        <title>Dehalogenimonas formicexedens sp. nov., a chlorinated alkane respiring bacterium isolated from contaminated groundwater.</title>
        <authorList>
            <person name="Key T.A."/>
            <person name="Bowman K.S."/>
            <person name="Lee I."/>
            <person name="Chun J."/>
            <person name="Albuquerque L."/>
            <person name="da Costa M.S."/>
            <person name="Rainey F.A."/>
            <person name="Moe W.M."/>
        </authorList>
    </citation>
    <scope>NUCLEOTIDE SEQUENCE [LARGE SCALE GENOMIC DNA]</scope>
    <source>
        <strain evidence="5">NSZ-14</strain>
    </source>
</reference>
<feature type="domain" description="Methyltransferase type 11" evidence="3">
    <location>
        <begin position="43"/>
        <end position="140"/>
    </location>
</feature>